<name>D6S8I1_FINMA</name>
<keyword evidence="2 4" id="KW-0378">Hydrolase</keyword>
<dbReference type="eggNOG" id="COG1397">
    <property type="taxonomic scope" value="Bacteria"/>
</dbReference>
<comment type="caution">
    <text evidence="4">The sequence shown here is derived from an EMBL/GenBank/DDBJ whole genome shotgun (WGS) entry which is preliminary data.</text>
</comment>
<dbReference type="GO" id="GO:0046872">
    <property type="term" value="F:metal ion binding"/>
    <property type="evidence" value="ECO:0007669"/>
    <property type="project" value="UniProtKB-KW"/>
</dbReference>
<dbReference type="EMBL" id="ACHM02000002">
    <property type="protein sequence ID" value="EFH93109.1"/>
    <property type="molecule type" value="Genomic_DNA"/>
</dbReference>
<dbReference type="InterPro" id="IPR050792">
    <property type="entry name" value="ADP-ribosylglycohydrolase"/>
</dbReference>
<dbReference type="AlphaFoldDB" id="D6S8I1"/>
<dbReference type="InterPro" id="IPR036705">
    <property type="entry name" value="Ribosyl_crysJ1_sf"/>
</dbReference>
<dbReference type="Proteomes" id="UP000004063">
    <property type="component" value="Chromosome"/>
</dbReference>
<reference evidence="4" key="1">
    <citation type="submission" date="2010-05" db="EMBL/GenBank/DDBJ databases">
        <authorList>
            <person name="Muzny D."/>
            <person name="Qin X."/>
            <person name="Buhay C."/>
            <person name="Dugan-Rocha S."/>
            <person name="Ding Y."/>
            <person name="Chen G."/>
            <person name="Hawes A."/>
            <person name="Holder M."/>
            <person name="Jhangiani S."/>
            <person name="Johnson A."/>
            <person name="Khan Z."/>
            <person name="Li Z."/>
            <person name="Liu W."/>
            <person name="Liu X."/>
            <person name="Perez L."/>
            <person name="Shen H."/>
            <person name="Wang Q."/>
            <person name="Watt J."/>
            <person name="Xi L."/>
            <person name="Xin Y."/>
            <person name="Zhou J."/>
            <person name="Deng J."/>
            <person name="Jiang H."/>
            <person name="Liu Y."/>
            <person name="Qu J."/>
            <person name="Song X.-Z."/>
            <person name="Zhang L."/>
            <person name="Villasana D."/>
            <person name="Johnson A."/>
            <person name="Liu J."/>
            <person name="Liyanage D."/>
            <person name="Lorensuhewa L."/>
            <person name="Robinson T."/>
            <person name="Song A."/>
            <person name="Song B.-B."/>
            <person name="Dinh H."/>
            <person name="Thornton R."/>
            <person name="Coyle M."/>
            <person name="Francisco L."/>
            <person name="Jackson L."/>
            <person name="Javaid M."/>
            <person name="Korchina V."/>
            <person name="Kovar C."/>
            <person name="Mata R."/>
            <person name="Mathew T."/>
            <person name="Ngo R."/>
            <person name="Nguyen L."/>
            <person name="Nguyen N."/>
            <person name="Okwuonu G."/>
            <person name="Ongeri F."/>
            <person name="Pham C."/>
            <person name="Simmons D."/>
            <person name="Wilczek-Boney K."/>
            <person name="Hale W."/>
            <person name="Jakkamsetti A."/>
            <person name="Pham P."/>
            <person name="Ruth R."/>
            <person name="San Lucas F."/>
            <person name="Warren J."/>
            <person name="Zhang J."/>
            <person name="Zhao Z."/>
            <person name="Zhou C."/>
            <person name="Zhu D."/>
            <person name="Lee S."/>
            <person name="Bess C."/>
            <person name="Blankenburg K."/>
            <person name="Forbes L."/>
            <person name="Fu Q."/>
            <person name="Gubbala S."/>
            <person name="Hirani K."/>
            <person name="Jayaseelan J.C."/>
            <person name="Lara F."/>
            <person name="Munidasa M."/>
            <person name="Palculict T."/>
            <person name="Patil S."/>
            <person name="Pu L.-L."/>
            <person name="Saada N."/>
            <person name="Tang L."/>
            <person name="Weissenberger G."/>
            <person name="Zhu Y."/>
            <person name="Hemphill L."/>
            <person name="Shang Y."/>
            <person name="Youmans B."/>
            <person name="Ayvaz T."/>
            <person name="Ross M."/>
            <person name="Santibanez J."/>
            <person name="Aqrawi P."/>
            <person name="Gross S."/>
            <person name="Joshi V."/>
            <person name="Fowler G."/>
            <person name="Nazareth L."/>
            <person name="Reid J."/>
            <person name="Worley K."/>
            <person name="Petrosino J."/>
            <person name="Highlander S."/>
            <person name="Gibbs R."/>
        </authorList>
    </citation>
    <scope>NUCLEOTIDE SEQUENCE [LARGE SCALE GENOMIC DNA]</scope>
    <source>
        <strain evidence="4">ATCC 53516</strain>
    </source>
</reference>
<dbReference type="OrthoDB" id="9798107at2"/>
<proteinExistence type="inferred from homology"/>
<dbReference type="STRING" id="525282.HMPREF0391_10767"/>
<protein>
    <submittedName>
        <fullName evidence="4">Putative ADP-ribosyl-[dinitrogen reductase] hydrolase</fullName>
    </submittedName>
</protein>
<organism evidence="4">
    <name type="scientific">Finegoldia magna ATCC 53516</name>
    <dbReference type="NCBI Taxonomy" id="525282"/>
    <lineage>
        <taxon>Bacteria</taxon>
        <taxon>Bacillati</taxon>
        <taxon>Bacillota</taxon>
        <taxon>Tissierellia</taxon>
        <taxon>Tissierellales</taxon>
        <taxon>Peptoniphilaceae</taxon>
        <taxon>Finegoldia</taxon>
    </lineage>
</organism>
<feature type="binding site" evidence="3">
    <location>
        <position position="225"/>
    </location>
    <ligand>
        <name>Mg(2+)</name>
        <dbReference type="ChEBI" id="CHEBI:18420"/>
        <label>1</label>
    </ligand>
</feature>
<feature type="binding site" evidence="3">
    <location>
        <position position="222"/>
    </location>
    <ligand>
        <name>Mg(2+)</name>
        <dbReference type="ChEBI" id="CHEBI:18420"/>
        <label>1</label>
    </ligand>
</feature>
<dbReference type="RefSeq" id="WP_002835564.1">
    <property type="nucleotide sequence ID" value="NZ_CM000955.1"/>
</dbReference>
<comment type="cofactor">
    <cofactor evidence="3">
        <name>Mg(2+)</name>
        <dbReference type="ChEBI" id="CHEBI:18420"/>
    </cofactor>
    <text evidence="3">Binds 2 magnesium ions per subunit.</text>
</comment>
<keyword evidence="3" id="KW-0479">Metal-binding</keyword>
<dbReference type="Pfam" id="PF03747">
    <property type="entry name" value="ADP_ribosyl_GH"/>
    <property type="match status" value="1"/>
</dbReference>
<comment type="similarity">
    <text evidence="1">Belongs to the ADP-ribosylglycohydrolase family.</text>
</comment>
<dbReference type="HOGENOM" id="CLU_024566_8_2_9"/>
<evidence type="ECO:0000256" key="3">
    <source>
        <dbReference type="PIRSR" id="PIRSR605502-1"/>
    </source>
</evidence>
<dbReference type="PANTHER" id="PTHR16222">
    <property type="entry name" value="ADP-RIBOSYLGLYCOHYDROLASE"/>
    <property type="match status" value="1"/>
</dbReference>
<evidence type="ECO:0000313" key="4">
    <source>
        <dbReference type="EMBL" id="EFH93109.1"/>
    </source>
</evidence>
<dbReference type="PANTHER" id="PTHR16222:SF24">
    <property type="entry name" value="ADP-RIBOSYLHYDROLASE ARH3"/>
    <property type="match status" value="1"/>
</dbReference>
<dbReference type="GO" id="GO:0016787">
    <property type="term" value="F:hydrolase activity"/>
    <property type="evidence" value="ECO:0007669"/>
    <property type="project" value="UniProtKB-KW"/>
</dbReference>
<accession>D6S8I1</accession>
<keyword evidence="3" id="KW-0460">Magnesium</keyword>
<feature type="binding site" evidence="3">
    <location>
        <position position="60"/>
    </location>
    <ligand>
        <name>Mg(2+)</name>
        <dbReference type="ChEBI" id="CHEBI:18420"/>
        <label>1</label>
    </ligand>
</feature>
<gene>
    <name evidence="4" type="ORF">HMPREF0391_10767</name>
</gene>
<feature type="binding site" evidence="3">
    <location>
        <position position="58"/>
    </location>
    <ligand>
        <name>Mg(2+)</name>
        <dbReference type="ChEBI" id="CHEBI:18420"/>
        <label>1</label>
    </ligand>
</feature>
<dbReference type="SUPFAM" id="SSF101478">
    <property type="entry name" value="ADP-ribosylglycohydrolase"/>
    <property type="match status" value="1"/>
</dbReference>
<feature type="binding site" evidence="3">
    <location>
        <position position="59"/>
    </location>
    <ligand>
        <name>Mg(2+)</name>
        <dbReference type="ChEBI" id="CHEBI:18420"/>
        <label>1</label>
    </ligand>
</feature>
<dbReference type="Gene3D" id="1.10.4080.10">
    <property type="entry name" value="ADP-ribosylation/Crystallin J1"/>
    <property type="match status" value="1"/>
</dbReference>
<feature type="binding site" evidence="3">
    <location>
        <position position="224"/>
    </location>
    <ligand>
        <name>Mg(2+)</name>
        <dbReference type="ChEBI" id="CHEBI:18420"/>
        <label>1</label>
    </ligand>
</feature>
<evidence type="ECO:0000256" key="1">
    <source>
        <dbReference type="ARBA" id="ARBA00010702"/>
    </source>
</evidence>
<sequence length="278" mass="31581">MNSDYKDRIKGALYAFAIGDSMGATTEFMTEEEIREKYGRITDIVGGGWLDLNPGECTDDTDMSICVMNSLMENDRDNFEKNTMKNFVEWYNTHPRGIGNQCRRAIEHYIQYEIFIEEDDTALGNGSLMRALPCALLDNETSKDLNIKQGRLTHNNEMCDRILKEYTQIIRDNVNGKTHELKDTQLSKPSGYIVNTFNNAIHWAKENSIEDCIINAVNHGGDSDTIAAIAASLSGSIHGYSTIPKRWIDKLDENVKEQIEKFVEYLCDGNVNDDRNKI</sequence>
<evidence type="ECO:0000256" key="2">
    <source>
        <dbReference type="ARBA" id="ARBA00022801"/>
    </source>
</evidence>
<dbReference type="InterPro" id="IPR005502">
    <property type="entry name" value="Ribosyl_crysJ1"/>
</dbReference>